<feature type="domain" description="Carboxymuconolactone decarboxylase-like" evidence="1">
    <location>
        <begin position="51"/>
        <end position="123"/>
    </location>
</feature>
<accession>A0ABU9CLC7</accession>
<dbReference type="PANTHER" id="PTHR35446:SF3">
    <property type="entry name" value="CMD DOMAIN-CONTAINING PROTEIN"/>
    <property type="match status" value="1"/>
</dbReference>
<dbReference type="GO" id="GO:0004601">
    <property type="term" value="F:peroxidase activity"/>
    <property type="evidence" value="ECO:0007669"/>
    <property type="project" value="UniProtKB-KW"/>
</dbReference>
<dbReference type="InterPro" id="IPR010195">
    <property type="entry name" value="Uncharacterised_peroxidase-rel"/>
</dbReference>
<dbReference type="NCBIfam" id="TIGR01926">
    <property type="entry name" value="peroxid_rel"/>
    <property type="match status" value="1"/>
</dbReference>
<keyword evidence="2" id="KW-0560">Oxidoreductase</keyword>
<evidence type="ECO:0000313" key="2">
    <source>
        <dbReference type="EMBL" id="MEK8052617.1"/>
    </source>
</evidence>
<dbReference type="Gene3D" id="1.20.1290.10">
    <property type="entry name" value="AhpD-like"/>
    <property type="match status" value="1"/>
</dbReference>
<proteinExistence type="predicted"/>
<dbReference type="InterPro" id="IPR004675">
    <property type="entry name" value="AhpD_core"/>
</dbReference>
<evidence type="ECO:0000313" key="3">
    <source>
        <dbReference type="Proteomes" id="UP001365405"/>
    </source>
</evidence>
<dbReference type="NCBIfam" id="TIGR00778">
    <property type="entry name" value="ahpD_dom"/>
    <property type="match status" value="1"/>
</dbReference>
<dbReference type="RefSeq" id="WP_341412345.1">
    <property type="nucleotide sequence ID" value="NZ_JBBUTH010000010.1"/>
</dbReference>
<reference evidence="2 3" key="1">
    <citation type="submission" date="2024-04" db="EMBL/GenBank/DDBJ databases">
        <title>Novel species of the genus Ideonella isolated from streams.</title>
        <authorList>
            <person name="Lu H."/>
        </authorList>
    </citation>
    <scope>NUCLEOTIDE SEQUENCE [LARGE SCALE GENOMIC DNA]</scope>
    <source>
        <strain evidence="2 3">DXS22W</strain>
    </source>
</reference>
<keyword evidence="3" id="KW-1185">Reference proteome</keyword>
<gene>
    <name evidence="2" type="ORF">AACH10_20375</name>
</gene>
<dbReference type="SUPFAM" id="SSF69118">
    <property type="entry name" value="AhpD-like"/>
    <property type="match status" value="1"/>
</dbReference>
<dbReference type="Pfam" id="PF02627">
    <property type="entry name" value="CMD"/>
    <property type="match status" value="1"/>
</dbReference>
<comment type="caution">
    <text evidence="2">The sequence shown here is derived from an EMBL/GenBank/DDBJ whole genome shotgun (WGS) entry which is preliminary data.</text>
</comment>
<dbReference type="InterPro" id="IPR029032">
    <property type="entry name" value="AhpD-like"/>
</dbReference>
<dbReference type="InterPro" id="IPR003779">
    <property type="entry name" value="CMD-like"/>
</dbReference>
<protein>
    <submittedName>
        <fullName evidence="2">Peroxidase-related enzyme</fullName>
    </submittedName>
</protein>
<dbReference type="PANTHER" id="PTHR35446">
    <property type="entry name" value="SI:CH211-175M2.5"/>
    <property type="match status" value="1"/>
</dbReference>
<dbReference type="EMBL" id="JBBUTH010000010">
    <property type="protein sequence ID" value="MEK8052617.1"/>
    <property type="molecule type" value="Genomic_DNA"/>
</dbReference>
<evidence type="ECO:0000259" key="1">
    <source>
        <dbReference type="Pfam" id="PF02627"/>
    </source>
</evidence>
<organism evidence="2 3">
    <name type="scientific">Pseudaquabacterium inlustre</name>
    <dbReference type="NCBI Taxonomy" id="2984192"/>
    <lineage>
        <taxon>Bacteria</taxon>
        <taxon>Pseudomonadati</taxon>
        <taxon>Pseudomonadota</taxon>
        <taxon>Betaproteobacteria</taxon>
        <taxon>Burkholderiales</taxon>
        <taxon>Sphaerotilaceae</taxon>
        <taxon>Pseudaquabacterium</taxon>
    </lineage>
</organism>
<keyword evidence="2" id="KW-0575">Peroxidase</keyword>
<sequence length="181" mass="19007">MSHVPLIDATQTTADRAALLTQIQQAFGTVPNMFRAVANSPAALRSMWGSFGALGGGSIPAKLGEQLAVAVANRNACEYCLAAHTALGRKAGATAEEMAAAQAGQATDPKTDAALRFALALVEQRGQVHGDDVRRLREVGFTDEGIVEIVAHVALNLFTNYVNVALNVPVDFPKVALRRAA</sequence>
<dbReference type="Proteomes" id="UP001365405">
    <property type="component" value="Unassembled WGS sequence"/>
</dbReference>
<name>A0ABU9CLC7_9BURK</name>